<dbReference type="Pfam" id="PF07470">
    <property type="entry name" value="Glyco_hydro_88"/>
    <property type="match status" value="1"/>
</dbReference>
<dbReference type="GO" id="GO:0005975">
    <property type="term" value="P:carbohydrate metabolic process"/>
    <property type="evidence" value="ECO:0007669"/>
    <property type="project" value="InterPro"/>
</dbReference>
<feature type="signal peptide" evidence="2">
    <location>
        <begin position="1"/>
        <end position="19"/>
    </location>
</feature>
<evidence type="ECO:0000256" key="1">
    <source>
        <dbReference type="ARBA" id="ARBA00022801"/>
    </source>
</evidence>
<dbReference type="SUPFAM" id="SSF48208">
    <property type="entry name" value="Six-hairpin glycosidases"/>
    <property type="match status" value="1"/>
</dbReference>
<name>A0A5K7S3W0_9BACT</name>
<dbReference type="InterPro" id="IPR008928">
    <property type="entry name" value="6-hairpin_glycosidase_sf"/>
</dbReference>
<proteinExistence type="predicted"/>
<dbReference type="PANTHER" id="PTHR33886:SF8">
    <property type="entry name" value="UNSATURATED RHAMNOGALACTURONAN HYDROLASE (EUROFUNG)"/>
    <property type="match status" value="1"/>
</dbReference>
<dbReference type="PANTHER" id="PTHR33886">
    <property type="entry name" value="UNSATURATED RHAMNOGALACTURONAN HYDROLASE (EUROFUNG)"/>
    <property type="match status" value="1"/>
</dbReference>
<dbReference type="InterPro" id="IPR010905">
    <property type="entry name" value="Glyco_hydro_88"/>
</dbReference>
<dbReference type="InterPro" id="IPR036278">
    <property type="entry name" value="Sialidase_sf"/>
</dbReference>
<keyword evidence="1" id="KW-0378">Hydrolase</keyword>
<dbReference type="AlphaFoldDB" id="A0A5K7S3W0"/>
<reference evidence="3" key="1">
    <citation type="journal article" date="2020" name="Int. J. Syst. Evol. Microbiol.">
        <title>Aquipluma nitroreducens gen. nov. sp. nov., a novel facultatively anaerobic bacterium isolated from a freshwater lake.</title>
        <authorList>
            <person name="Watanabe M."/>
            <person name="Kojima H."/>
            <person name="Fukui M."/>
        </authorList>
    </citation>
    <scope>NUCLEOTIDE SEQUENCE</scope>
    <source>
        <strain evidence="3">MeG22</strain>
    </source>
</reference>
<dbReference type="CDD" id="cd15482">
    <property type="entry name" value="Sialidase_non-viral"/>
    <property type="match status" value="2"/>
</dbReference>
<dbReference type="Gene3D" id="2.120.10.10">
    <property type="match status" value="1"/>
</dbReference>
<dbReference type="InterPro" id="IPR052043">
    <property type="entry name" value="PolySaccharide_Degr_Enz"/>
</dbReference>
<evidence type="ECO:0000313" key="4">
    <source>
        <dbReference type="Proteomes" id="UP001193389"/>
    </source>
</evidence>
<dbReference type="RefSeq" id="WP_318349259.1">
    <property type="nucleotide sequence ID" value="NZ_AP018694.1"/>
</dbReference>
<dbReference type="Gene3D" id="1.50.10.10">
    <property type="match status" value="1"/>
</dbReference>
<feature type="chain" id="PRO_5024310105" evidence="2">
    <location>
        <begin position="20"/>
        <end position="809"/>
    </location>
</feature>
<dbReference type="InterPro" id="IPR012341">
    <property type="entry name" value="6hp_glycosidase-like_sf"/>
</dbReference>
<dbReference type="GO" id="GO:0016787">
    <property type="term" value="F:hydrolase activity"/>
    <property type="evidence" value="ECO:0007669"/>
    <property type="project" value="UniProtKB-KW"/>
</dbReference>
<protein>
    <submittedName>
        <fullName evidence="3">Rhamnogalacturonides degradation protein RhiN</fullName>
    </submittedName>
</protein>
<gene>
    <name evidence="3" type="ORF">AQPE_0297</name>
</gene>
<dbReference type="Pfam" id="PF15892">
    <property type="entry name" value="BNR_4"/>
    <property type="match status" value="1"/>
</dbReference>
<dbReference type="EMBL" id="AP018694">
    <property type="protein sequence ID" value="BBE16160.1"/>
    <property type="molecule type" value="Genomic_DNA"/>
</dbReference>
<keyword evidence="4" id="KW-1185">Reference proteome</keyword>
<sequence>MKRINLIVFYLSMIQVAFSQPLSKQIFLTPGGNDSESYLSFTFNGMWNMDSSPRAIHYEGNHQRTYSGWIDNYGDIHVACYDHKTGDIQSKTLHDSLQINDRYAPALTFDKHGRLIVFFSQPGGTAISMIRANSHEEISEWSDLKVIRVPGDKMDSADQKKDHYISIIPVMLPQENGRIYVFISGTIGKSGYSYSDDDGETWSGFQWFFDYGGKSENWKTDLKLHSNGKDKVHLLFTHESPNNKGRNFMNYLYYQGGHFFTIHGQQVKKLPINPDKLDIVYDAIKNNEIAVEGCDIAQDDHGSPVIAYMNFPNDSTHVYSYARWNGKIWAKSNLLITQGFLPPVDEGSFHPCKYYSGGISIDHESPNTVYFSVKRDSIFEIDKWSTPDLGASWEIAKITNGSTKDNIRPCPVLNAKDGNPLQVLWMQNTNYGGSKGKQEPENLPDNFKDRFHSSIKMNLVSPLVKSTLKKGSVASIMRRVADWQLANPIYDLKNIDWHYGTFYVGLRALYEVNHDDKYKDELINIGQSKRWHTMDEYLHADQLLIIDSWAWLYQLDKSPIRIDHAKKVVDYNLEVASQEKTDVRFDKNRDRFKWWSWCDALFMAPPSFAHMWKVTGEIKYLEYLDAQWWKTSDYLYSKDDSLYYRDDRYFEERSANNRKIFWARGNGWVVAGLARVLSLMPGDYRNRKAFEQQYREMAEKLIRLQGDDGLWRVSLLDPEYLNIGESSSSALITYALAWGINNGLLGKKYQVNVEKAWSALCRNVNQNGRLGYVQQVAGSPYPFFEYQWHVYASGAFLLAGKEMITLENE</sequence>
<evidence type="ECO:0000256" key="2">
    <source>
        <dbReference type="SAM" id="SignalP"/>
    </source>
</evidence>
<evidence type="ECO:0000313" key="3">
    <source>
        <dbReference type="EMBL" id="BBE16160.1"/>
    </source>
</evidence>
<organism evidence="3 4">
    <name type="scientific">Aquipluma nitroreducens</name>
    <dbReference type="NCBI Taxonomy" id="2010828"/>
    <lineage>
        <taxon>Bacteria</taxon>
        <taxon>Pseudomonadati</taxon>
        <taxon>Bacteroidota</taxon>
        <taxon>Bacteroidia</taxon>
        <taxon>Marinilabiliales</taxon>
        <taxon>Prolixibacteraceae</taxon>
        <taxon>Aquipluma</taxon>
    </lineage>
</organism>
<accession>A0A5K7S3W0</accession>
<dbReference type="SUPFAM" id="SSF50939">
    <property type="entry name" value="Sialidases"/>
    <property type="match status" value="1"/>
</dbReference>
<keyword evidence="2" id="KW-0732">Signal</keyword>
<dbReference type="KEGG" id="anf:AQPE_0297"/>
<dbReference type="Proteomes" id="UP001193389">
    <property type="component" value="Chromosome"/>
</dbReference>